<accession>A0A9P5YPF8</accession>
<feature type="chain" id="PRO_5040462701" description="Secreted protein" evidence="1">
    <location>
        <begin position="18"/>
        <end position="88"/>
    </location>
</feature>
<keyword evidence="3" id="KW-1185">Reference proteome</keyword>
<protein>
    <recommendedName>
        <fullName evidence="4">Secreted protein</fullName>
    </recommendedName>
</protein>
<keyword evidence="1" id="KW-0732">Signal</keyword>
<evidence type="ECO:0000313" key="3">
    <source>
        <dbReference type="Proteomes" id="UP000807469"/>
    </source>
</evidence>
<evidence type="ECO:0008006" key="4">
    <source>
        <dbReference type="Google" id="ProtNLM"/>
    </source>
</evidence>
<feature type="signal peptide" evidence="1">
    <location>
        <begin position="1"/>
        <end position="17"/>
    </location>
</feature>
<organism evidence="2 3">
    <name type="scientific">Pholiota conissans</name>
    <dbReference type="NCBI Taxonomy" id="109636"/>
    <lineage>
        <taxon>Eukaryota</taxon>
        <taxon>Fungi</taxon>
        <taxon>Dikarya</taxon>
        <taxon>Basidiomycota</taxon>
        <taxon>Agaricomycotina</taxon>
        <taxon>Agaricomycetes</taxon>
        <taxon>Agaricomycetidae</taxon>
        <taxon>Agaricales</taxon>
        <taxon>Agaricineae</taxon>
        <taxon>Strophariaceae</taxon>
        <taxon>Pholiota</taxon>
    </lineage>
</organism>
<evidence type="ECO:0000313" key="2">
    <source>
        <dbReference type="EMBL" id="KAF9471556.1"/>
    </source>
</evidence>
<comment type="caution">
    <text evidence="2">The sequence shown here is derived from an EMBL/GenBank/DDBJ whole genome shotgun (WGS) entry which is preliminary data.</text>
</comment>
<gene>
    <name evidence="2" type="ORF">BDN70DRAFT_887975</name>
</gene>
<proteinExistence type="predicted"/>
<dbReference type="AlphaFoldDB" id="A0A9P5YPF8"/>
<evidence type="ECO:0000256" key="1">
    <source>
        <dbReference type="SAM" id="SignalP"/>
    </source>
</evidence>
<name>A0A9P5YPF8_9AGAR</name>
<dbReference type="EMBL" id="MU155663">
    <property type="protein sequence ID" value="KAF9471556.1"/>
    <property type="molecule type" value="Genomic_DNA"/>
</dbReference>
<dbReference type="Proteomes" id="UP000807469">
    <property type="component" value="Unassembled WGS sequence"/>
</dbReference>
<sequence length="88" mass="9837">MLTSFFFSLALLSLATAVFSRIMLPRRIPYSRAVRFSCSNYSFDQTDASPLPDLIFSQIGGPARHADATLLSRNSTGERQRSLKKSSY</sequence>
<reference evidence="2" key="1">
    <citation type="submission" date="2020-11" db="EMBL/GenBank/DDBJ databases">
        <authorList>
            <consortium name="DOE Joint Genome Institute"/>
            <person name="Ahrendt S."/>
            <person name="Riley R."/>
            <person name="Andreopoulos W."/>
            <person name="Labutti K."/>
            <person name="Pangilinan J."/>
            <person name="Ruiz-Duenas F.J."/>
            <person name="Barrasa J.M."/>
            <person name="Sanchez-Garcia M."/>
            <person name="Camarero S."/>
            <person name="Miyauchi S."/>
            <person name="Serrano A."/>
            <person name="Linde D."/>
            <person name="Babiker R."/>
            <person name="Drula E."/>
            <person name="Ayuso-Fernandez I."/>
            <person name="Pacheco R."/>
            <person name="Padilla G."/>
            <person name="Ferreira P."/>
            <person name="Barriuso J."/>
            <person name="Kellner H."/>
            <person name="Castanera R."/>
            <person name="Alfaro M."/>
            <person name="Ramirez L."/>
            <person name="Pisabarro A.G."/>
            <person name="Kuo A."/>
            <person name="Tritt A."/>
            <person name="Lipzen A."/>
            <person name="He G."/>
            <person name="Yan M."/>
            <person name="Ng V."/>
            <person name="Cullen D."/>
            <person name="Martin F."/>
            <person name="Rosso M.-N."/>
            <person name="Henrissat B."/>
            <person name="Hibbett D."/>
            <person name="Martinez A.T."/>
            <person name="Grigoriev I.V."/>
        </authorList>
    </citation>
    <scope>NUCLEOTIDE SEQUENCE</scope>
    <source>
        <strain evidence="2">CIRM-BRFM 674</strain>
    </source>
</reference>